<dbReference type="CDD" id="cd00995">
    <property type="entry name" value="PBP2_NikA_DppA_OppA_like"/>
    <property type="match status" value="1"/>
</dbReference>
<feature type="chain" id="PRO_5021977954" evidence="4">
    <location>
        <begin position="31"/>
        <end position="514"/>
    </location>
</feature>
<feature type="signal peptide" evidence="4">
    <location>
        <begin position="1"/>
        <end position="30"/>
    </location>
</feature>
<comment type="caution">
    <text evidence="6">The sequence shown here is derived from an EMBL/GenBank/DDBJ whole genome shotgun (WGS) entry which is preliminary data.</text>
</comment>
<dbReference type="Gene3D" id="3.40.190.10">
    <property type="entry name" value="Periplasmic binding protein-like II"/>
    <property type="match status" value="1"/>
</dbReference>
<reference evidence="6 7" key="1">
    <citation type="submission" date="2019-07" db="EMBL/GenBank/DDBJ databases">
        <title>Whole genome shotgun sequence of Reyranella soli NBRC 108950.</title>
        <authorList>
            <person name="Hosoyama A."/>
            <person name="Uohara A."/>
            <person name="Ohji S."/>
            <person name="Ichikawa N."/>
        </authorList>
    </citation>
    <scope>NUCLEOTIDE SEQUENCE [LARGE SCALE GENOMIC DNA]</scope>
    <source>
        <strain evidence="6 7">NBRC 108950</strain>
    </source>
</reference>
<dbReference type="Gene3D" id="3.90.76.10">
    <property type="entry name" value="Dipeptide-binding Protein, Domain 1"/>
    <property type="match status" value="1"/>
</dbReference>
<dbReference type="PANTHER" id="PTHR30290">
    <property type="entry name" value="PERIPLASMIC BINDING COMPONENT OF ABC TRANSPORTER"/>
    <property type="match status" value="1"/>
</dbReference>
<proteinExistence type="inferred from homology"/>
<dbReference type="GO" id="GO:0030288">
    <property type="term" value="C:outer membrane-bounded periplasmic space"/>
    <property type="evidence" value="ECO:0007669"/>
    <property type="project" value="UniProtKB-ARBA"/>
</dbReference>
<evidence type="ECO:0000256" key="4">
    <source>
        <dbReference type="SAM" id="SignalP"/>
    </source>
</evidence>
<evidence type="ECO:0000256" key="1">
    <source>
        <dbReference type="ARBA" id="ARBA00004418"/>
    </source>
</evidence>
<organism evidence="6 7">
    <name type="scientific">Reyranella soli</name>
    <dbReference type="NCBI Taxonomy" id="1230389"/>
    <lineage>
        <taxon>Bacteria</taxon>
        <taxon>Pseudomonadati</taxon>
        <taxon>Pseudomonadota</taxon>
        <taxon>Alphaproteobacteria</taxon>
        <taxon>Hyphomicrobiales</taxon>
        <taxon>Reyranellaceae</taxon>
        <taxon>Reyranella</taxon>
    </lineage>
</organism>
<comment type="similarity">
    <text evidence="2">Belongs to the bacterial solute-binding protein 5 family.</text>
</comment>
<dbReference type="InterPro" id="IPR030678">
    <property type="entry name" value="Peptide/Ni-bd"/>
</dbReference>
<evidence type="ECO:0000256" key="3">
    <source>
        <dbReference type="ARBA" id="ARBA00022729"/>
    </source>
</evidence>
<dbReference type="InterPro" id="IPR000914">
    <property type="entry name" value="SBP_5_dom"/>
</dbReference>
<keyword evidence="3 4" id="KW-0732">Signal</keyword>
<evidence type="ECO:0000256" key="2">
    <source>
        <dbReference type="ARBA" id="ARBA00005695"/>
    </source>
</evidence>
<protein>
    <submittedName>
        <fullName evidence="6">Diguanylate phosphodiesterase</fullName>
    </submittedName>
</protein>
<keyword evidence="7" id="KW-1185">Reference proteome</keyword>
<dbReference type="InterPro" id="IPR039424">
    <property type="entry name" value="SBP_5"/>
</dbReference>
<sequence length="514" mass="56999">MTSYRVLRLRRVLSQLAFLAVAALGTAAAAAPPAGRVTIAWHVTISPSWFDPSTAPPQITPFGMLYAIHDALVRPYPGHKMGPSLAESWKESPDGKTYEFKLRAGLKFHNGDPVTTEDVKFSFDRYKGAGAKALHDHVTEVEIVDPLVVRFHLKEPWPDFMTFYGTTATSAGLVVPKKYLTQVGDEGFRKHPIGAGPYRFVGNKPGIEVELEAFPGYWRRVPSVKTLIMKSVPEATTRAVMVKTGEADIAYAIDGPEAEEIQRDRRLQVVASKHASIFWIEFTEQWDAKSPWHDPRLRRAANLALDRKRINEAACLGFCPPAGVIVPRVMDFALQVEAPPYDLRKAKQLLADAGYPNGFDAGEFAAIPGFPTVADAVVNDLNAAGIRVRLRPMERASFYAAWQEKKLRGLFMTAAGNSGNAASRVESFIQSKGAYAYGGYPDIDELFQQQASERDSEKREALLHKIQQLTIERVMFAPVMDLRTLNAVGPRIAKHTITDVWMSPFASCEDLELK</sequence>
<dbReference type="PIRSF" id="PIRSF002741">
    <property type="entry name" value="MppA"/>
    <property type="match status" value="1"/>
</dbReference>
<feature type="domain" description="Solute-binding protein family 5" evidence="5">
    <location>
        <begin position="81"/>
        <end position="431"/>
    </location>
</feature>
<name>A0A512ND90_9HYPH</name>
<evidence type="ECO:0000313" key="6">
    <source>
        <dbReference type="EMBL" id="GEP56903.1"/>
    </source>
</evidence>
<evidence type="ECO:0000259" key="5">
    <source>
        <dbReference type="Pfam" id="PF00496"/>
    </source>
</evidence>
<dbReference type="PANTHER" id="PTHR30290:SF38">
    <property type="entry name" value="D,D-DIPEPTIDE-BINDING PERIPLASMIC PROTEIN DDPA-RELATED"/>
    <property type="match status" value="1"/>
</dbReference>
<gene>
    <name evidence="6" type="ORF">RSO01_40690</name>
</gene>
<dbReference type="Proteomes" id="UP000321058">
    <property type="component" value="Unassembled WGS sequence"/>
</dbReference>
<evidence type="ECO:0000313" key="7">
    <source>
        <dbReference type="Proteomes" id="UP000321058"/>
    </source>
</evidence>
<dbReference type="AlphaFoldDB" id="A0A512ND90"/>
<dbReference type="GO" id="GO:0015833">
    <property type="term" value="P:peptide transport"/>
    <property type="evidence" value="ECO:0007669"/>
    <property type="project" value="TreeGrafter"/>
</dbReference>
<dbReference type="Pfam" id="PF00496">
    <property type="entry name" value="SBP_bac_5"/>
    <property type="match status" value="1"/>
</dbReference>
<dbReference type="EMBL" id="BKAJ01000072">
    <property type="protein sequence ID" value="GEP56903.1"/>
    <property type="molecule type" value="Genomic_DNA"/>
</dbReference>
<dbReference type="GO" id="GO:0043190">
    <property type="term" value="C:ATP-binding cassette (ABC) transporter complex"/>
    <property type="evidence" value="ECO:0007669"/>
    <property type="project" value="InterPro"/>
</dbReference>
<dbReference type="SUPFAM" id="SSF53850">
    <property type="entry name" value="Periplasmic binding protein-like II"/>
    <property type="match status" value="1"/>
</dbReference>
<dbReference type="RefSeq" id="WP_170303214.1">
    <property type="nucleotide sequence ID" value="NZ_BKAJ01000072.1"/>
</dbReference>
<dbReference type="Gene3D" id="3.10.105.10">
    <property type="entry name" value="Dipeptide-binding Protein, Domain 3"/>
    <property type="match status" value="1"/>
</dbReference>
<dbReference type="GO" id="GO:1904680">
    <property type="term" value="F:peptide transmembrane transporter activity"/>
    <property type="evidence" value="ECO:0007669"/>
    <property type="project" value="TreeGrafter"/>
</dbReference>
<comment type="subcellular location">
    <subcellularLocation>
        <location evidence="1">Periplasm</location>
    </subcellularLocation>
</comment>
<accession>A0A512ND90</accession>